<gene>
    <name evidence="4" type="ORF">TGP89_222110</name>
</gene>
<dbReference type="InterPro" id="IPR015940">
    <property type="entry name" value="UBA"/>
</dbReference>
<feature type="compositionally biased region" description="Basic and acidic residues" evidence="1">
    <location>
        <begin position="197"/>
        <end position="210"/>
    </location>
</feature>
<dbReference type="Proteomes" id="UP000028828">
    <property type="component" value="Unassembled WGS sequence"/>
</dbReference>
<dbReference type="EMBL" id="AEYI02001535">
    <property type="protein sequence ID" value="KFG36259.1"/>
    <property type="molecule type" value="Genomic_DNA"/>
</dbReference>
<dbReference type="InterPro" id="IPR009060">
    <property type="entry name" value="UBA-like_sf"/>
</dbReference>
<dbReference type="InterPro" id="IPR018997">
    <property type="entry name" value="PUB_domain"/>
</dbReference>
<dbReference type="VEuPathDB" id="ToxoDB:TGP89_222110"/>
<feature type="region of interest" description="Disordered" evidence="1">
    <location>
        <begin position="22"/>
        <end position="63"/>
    </location>
</feature>
<dbReference type="OrthoDB" id="336240at2759"/>
<dbReference type="SMART" id="SM00580">
    <property type="entry name" value="PUG"/>
    <property type="match status" value="1"/>
</dbReference>
<evidence type="ECO:0000313" key="5">
    <source>
        <dbReference type="Proteomes" id="UP000028828"/>
    </source>
</evidence>
<dbReference type="InterPro" id="IPR036339">
    <property type="entry name" value="PUB-like_dom_sf"/>
</dbReference>
<feature type="domain" description="UBA" evidence="3">
    <location>
        <begin position="75"/>
        <end position="121"/>
    </location>
</feature>
<organism evidence="4 5">
    <name type="scientific">Toxoplasma gondii p89</name>
    <dbReference type="NCBI Taxonomy" id="943119"/>
    <lineage>
        <taxon>Eukaryota</taxon>
        <taxon>Sar</taxon>
        <taxon>Alveolata</taxon>
        <taxon>Apicomplexa</taxon>
        <taxon>Conoidasida</taxon>
        <taxon>Coccidia</taxon>
        <taxon>Eucoccidiorida</taxon>
        <taxon>Eimeriorina</taxon>
        <taxon>Sarcocystidae</taxon>
        <taxon>Toxoplasma</taxon>
    </lineage>
</organism>
<sequence length="355" mass="41038">MAEEEPSVKQLPDGSQVICEGGVCRLLPPPARQDASDTGEEEGKANEEQGEDTVERTQGGNPAFVAQHISMEQADQLVDFGFPRLRAEKALFHVRQQPGGGGIEAAVEWLEVHAEDEDIDEPIKEEEKPKEKVVLTEEEAQRRAYELQKKLREDRIEREKKEAIEREKLRLAQTKAMLEQNAKLEEEQRKRQLAQLQKEKEDHKRERERQRQLLREEYRERFGCEMPEEDDATEEGAAARLKKMNGKEKVAYWCNRLMKKYRKDQKEQLRVCFTTVRVYCANAKDHPLEEKYLKIRKENNAFKSRVLPFEGALELLDVCGFKDTGDFLAISGQPDGFVLGQALKFLDVLLEQLKN</sequence>
<evidence type="ECO:0000256" key="1">
    <source>
        <dbReference type="SAM" id="MobiDB-lite"/>
    </source>
</evidence>
<evidence type="ECO:0000259" key="3">
    <source>
        <dbReference type="Pfam" id="PF22562"/>
    </source>
</evidence>
<dbReference type="Pfam" id="PF22562">
    <property type="entry name" value="UBA_7"/>
    <property type="match status" value="1"/>
</dbReference>
<dbReference type="SUPFAM" id="SSF143503">
    <property type="entry name" value="PUG domain-like"/>
    <property type="match status" value="1"/>
</dbReference>
<evidence type="ECO:0000259" key="2">
    <source>
        <dbReference type="Pfam" id="PF09409"/>
    </source>
</evidence>
<dbReference type="Gene3D" id="1.20.58.2190">
    <property type="match status" value="1"/>
</dbReference>
<protein>
    <submittedName>
        <fullName evidence="4">PUB domain-containing protein</fullName>
    </submittedName>
</protein>
<proteinExistence type="predicted"/>
<feature type="region of interest" description="Disordered" evidence="1">
    <location>
        <begin position="182"/>
        <end position="210"/>
    </location>
</feature>
<comment type="caution">
    <text evidence="4">The sequence shown here is derived from an EMBL/GenBank/DDBJ whole genome shotgun (WGS) entry which is preliminary data.</text>
</comment>
<dbReference type="PANTHER" id="PTHR46713:SF1">
    <property type="entry name" value="F13M7.16 PROTEIN"/>
    <property type="match status" value="1"/>
</dbReference>
<name>A0A086JVU1_TOXGO</name>
<dbReference type="CDD" id="cd14295">
    <property type="entry name" value="UBA1_atUBP14"/>
    <property type="match status" value="1"/>
</dbReference>
<feature type="domain" description="PUB" evidence="2">
    <location>
        <begin position="266"/>
        <end position="330"/>
    </location>
</feature>
<dbReference type="Gene3D" id="1.10.8.10">
    <property type="entry name" value="DNA helicase RuvA subunit, C-terminal domain"/>
    <property type="match status" value="1"/>
</dbReference>
<accession>A0A086JVU1</accession>
<dbReference type="CDD" id="cd10462">
    <property type="entry name" value="PUB_UBA"/>
    <property type="match status" value="1"/>
</dbReference>
<dbReference type="PANTHER" id="PTHR46713">
    <property type="entry name" value="F13M7.16 PROTEIN"/>
    <property type="match status" value="1"/>
</dbReference>
<dbReference type="SUPFAM" id="SSF46934">
    <property type="entry name" value="UBA-like"/>
    <property type="match status" value="1"/>
</dbReference>
<dbReference type="Pfam" id="PF09409">
    <property type="entry name" value="PUB"/>
    <property type="match status" value="1"/>
</dbReference>
<reference evidence="4 5" key="1">
    <citation type="submission" date="2014-03" db="EMBL/GenBank/DDBJ databases">
        <authorList>
            <person name="Sibley D."/>
            <person name="Venepally P."/>
            <person name="Karamycheva S."/>
            <person name="Hadjithomas M."/>
            <person name="Khan A."/>
            <person name="Brunk B."/>
            <person name="Roos D."/>
            <person name="Caler E."/>
            <person name="Lorenzi H."/>
        </authorList>
    </citation>
    <scope>NUCLEOTIDE SEQUENCE [LARGE SCALE GENOMIC DNA]</scope>
    <source>
        <strain evidence="5">p89</strain>
    </source>
</reference>
<evidence type="ECO:0000313" key="4">
    <source>
        <dbReference type="EMBL" id="KFG36259.1"/>
    </source>
</evidence>
<dbReference type="AlphaFoldDB" id="A0A086JVU1"/>